<sequence length="73" mass="8059">LSTPGAGISSKNSLDGSKQSEGQLSQAELSRYTNKSRYSRAEDSSRYSRLNTDSKARTTYLQGDDFVCADQWS</sequence>
<reference evidence="2 3" key="1">
    <citation type="submission" date="2016-09" db="EMBL/GenBank/DDBJ databases">
        <title>Extensive genetic diversity and differential bi-allelic expression allows diatom success in the polar Southern Ocean.</title>
        <authorList>
            <consortium name="DOE Joint Genome Institute"/>
            <person name="Mock T."/>
            <person name="Otillar R.P."/>
            <person name="Strauss J."/>
            <person name="Dupont C."/>
            <person name="Frickenhaus S."/>
            <person name="Maumus F."/>
            <person name="Mcmullan M."/>
            <person name="Sanges R."/>
            <person name="Schmutz J."/>
            <person name="Toseland A."/>
            <person name="Valas R."/>
            <person name="Veluchamy A."/>
            <person name="Ward B.J."/>
            <person name="Allen A."/>
            <person name="Barry K."/>
            <person name="Falciatore A."/>
            <person name="Ferrante M."/>
            <person name="Fortunato A.E."/>
            <person name="Gloeckner G."/>
            <person name="Gruber A."/>
            <person name="Hipkin R."/>
            <person name="Janech M."/>
            <person name="Kroth P."/>
            <person name="Leese F."/>
            <person name="Lindquist E."/>
            <person name="Lyon B.R."/>
            <person name="Martin J."/>
            <person name="Mayer C."/>
            <person name="Parker M."/>
            <person name="Quesneville H."/>
            <person name="Raymond J."/>
            <person name="Uhlig C."/>
            <person name="Valentin K.U."/>
            <person name="Worden A.Z."/>
            <person name="Armbrust E.V."/>
            <person name="Bowler C."/>
            <person name="Green B."/>
            <person name="Moulton V."/>
            <person name="Van Oosterhout C."/>
            <person name="Grigoriev I."/>
        </authorList>
    </citation>
    <scope>NUCLEOTIDE SEQUENCE [LARGE SCALE GENOMIC DNA]</scope>
    <source>
        <strain evidence="2 3">CCMP1102</strain>
    </source>
</reference>
<dbReference type="Proteomes" id="UP000095751">
    <property type="component" value="Unassembled WGS sequence"/>
</dbReference>
<evidence type="ECO:0000313" key="2">
    <source>
        <dbReference type="EMBL" id="OEU18736.1"/>
    </source>
</evidence>
<feature type="region of interest" description="Disordered" evidence="1">
    <location>
        <begin position="1"/>
        <end position="54"/>
    </location>
</feature>
<dbReference type="EMBL" id="KV784356">
    <property type="protein sequence ID" value="OEU18736.1"/>
    <property type="molecule type" value="Genomic_DNA"/>
</dbReference>
<dbReference type="KEGG" id="fcy:FRACYDRAFT_268422"/>
<name>A0A1E7FKQ8_9STRA</name>
<accession>A0A1E7FKQ8</accession>
<dbReference type="InParanoid" id="A0A1E7FKQ8"/>
<dbReference type="AlphaFoldDB" id="A0A1E7FKQ8"/>
<feature type="compositionally biased region" description="Basic and acidic residues" evidence="1">
    <location>
        <begin position="39"/>
        <end position="54"/>
    </location>
</feature>
<proteinExistence type="predicted"/>
<feature type="compositionally biased region" description="Polar residues" evidence="1">
    <location>
        <begin position="1"/>
        <end position="36"/>
    </location>
</feature>
<evidence type="ECO:0000256" key="1">
    <source>
        <dbReference type="SAM" id="MobiDB-lite"/>
    </source>
</evidence>
<evidence type="ECO:0000313" key="3">
    <source>
        <dbReference type="Proteomes" id="UP000095751"/>
    </source>
</evidence>
<organism evidence="2 3">
    <name type="scientific">Fragilariopsis cylindrus CCMP1102</name>
    <dbReference type="NCBI Taxonomy" id="635003"/>
    <lineage>
        <taxon>Eukaryota</taxon>
        <taxon>Sar</taxon>
        <taxon>Stramenopiles</taxon>
        <taxon>Ochrophyta</taxon>
        <taxon>Bacillariophyta</taxon>
        <taxon>Bacillariophyceae</taxon>
        <taxon>Bacillariophycidae</taxon>
        <taxon>Bacillariales</taxon>
        <taxon>Bacillariaceae</taxon>
        <taxon>Fragilariopsis</taxon>
    </lineage>
</organism>
<feature type="non-terminal residue" evidence="2">
    <location>
        <position position="1"/>
    </location>
</feature>
<keyword evidence="3" id="KW-1185">Reference proteome</keyword>
<protein>
    <submittedName>
        <fullName evidence="2">Uncharacterized protein</fullName>
    </submittedName>
</protein>
<gene>
    <name evidence="2" type="ORF">FRACYDRAFT_268422</name>
</gene>